<protein>
    <submittedName>
        <fullName evidence="1">Transposase</fullName>
    </submittedName>
</protein>
<accession>A0ABX1VQ56</accession>
<feature type="non-terminal residue" evidence="1">
    <location>
        <position position="41"/>
    </location>
</feature>
<dbReference type="Proteomes" id="UP000539052">
    <property type="component" value="Unassembled WGS sequence"/>
</dbReference>
<name>A0ABX1VQ56_9FIRM</name>
<dbReference type="Gene3D" id="1.10.10.10">
    <property type="entry name" value="Winged helix-like DNA-binding domain superfamily/Winged helix DNA-binding domain"/>
    <property type="match status" value="1"/>
</dbReference>
<organism evidence="1 2">
    <name type="scientific">Lacrimispora defluvii</name>
    <dbReference type="NCBI Taxonomy" id="2719233"/>
    <lineage>
        <taxon>Bacteria</taxon>
        <taxon>Bacillati</taxon>
        <taxon>Bacillota</taxon>
        <taxon>Clostridia</taxon>
        <taxon>Lachnospirales</taxon>
        <taxon>Lachnospiraceae</taxon>
        <taxon>Lacrimispora</taxon>
    </lineage>
</organism>
<evidence type="ECO:0000313" key="2">
    <source>
        <dbReference type="Proteomes" id="UP000539052"/>
    </source>
</evidence>
<proteinExistence type="predicted"/>
<dbReference type="InterPro" id="IPR036388">
    <property type="entry name" value="WH-like_DNA-bd_sf"/>
</dbReference>
<dbReference type="EMBL" id="JAAOXG010000021">
    <property type="protein sequence ID" value="NNJ30584.1"/>
    <property type="molecule type" value="Genomic_DNA"/>
</dbReference>
<comment type="caution">
    <text evidence="1">The sequence shown here is derived from an EMBL/GenBank/DDBJ whole genome shotgun (WGS) entry which is preliminary data.</text>
</comment>
<reference evidence="1 2" key="1">
    <citation type="submission" date="2020-03" db="EMBL/GenBank/DDBJ databases">
        <title>Genome Sequence of industrial isolate, B5A.</title>
        <authorList>
            <person name="Sharma S."/>
            <person name="Patil P.B."/>
            <person name="Korpole S."/>
        </authorList>
    </citation>
    <scope>NUCLEOTIDE SEQUENCE [LARGE SCALE GENOMIC DNA]</scope>
    <source>
        <strain evidence="1 2">PI-S10-B5A</strain>
    </source>
</reference>
<sequence length="41" mass="4750">MAKGQKYYTEEFRKTIVELYNSGKSLAELSSEYGIWLLDTS</sequence>
<gene>
    <name evidence="1" type="ORF">G9470_12395</name>
</gene>
<evidence type="ECO:0000313" key="1">
    <source>
        <dbReference type="EMBL" id="NNJ30584.1"/>
    </source>
</evidence>
<keyword evidence="2" id="KW-1185">Reference proteome</keyword>